<reference evidence="1" key="1">
    <citation type="journal article" date="2023" name="Science">
        <title>Elucidation of the pathway for biosynthesis of saponin adjuvants from the soapbark tree.</title>
        <authorList>
            <person name="Reed J."/>
            <person name="Orme A."/>
            <person name="El-Demerdash A."/>
            <person name="Owen C."/>
            <person name="Martin L.B.B."/>
            <person name="Misra R.C."/>
            <person name="Kikuchi S."/>
            <person name="Rejzek M."/>
            <person name="Martin A.C."/>
            <person name="Harkess A."/>
            <person name="Leebens-Mack J."/>
            <person name="Louveau T."/>
            <person name="Stephenson M.J."/>
            <person name="Osbourn A."/>
        </authorList>
    </citation>
    <scope>NUCLEOTIDE SEQUENCE</scope>
    <source>
        <strain evidence="1">S10</strain>
    </source>
</reference>
<organism evidence="1 2">
    <name type="scientific">Quillaja saponaria</name>
    <name type="common">Soap bark tree</name>
    <dbReference type="NCBI Taxonomy" id="32244"/>
    <lineage>
        <taxon>Eukaryota</taxon>
        <taxon>Viridiplantae</taxon>
        <taxon>Streptophyta</taxon>
        <taxon>Embryophyta</taxon>
        <taxon>Tracheophyta</taxon>
        <taxon>Spermatophyta</taxon>
        <taxon>Magnoliopsida</taxon>
        <taxon>eudicotyledons</taxon>
        <taxon>Gunneridae</taxon>
        <taxon>Pentapetalae</taxon>
        <taxon>rosids</taxon>
        <taxon>fabids</taxon>
        <taxon>Fabales</taxon>
        <taxon>Quillajaceae</taxon>
        <taxon>Quillaja</taxon>
    </lineage>
</organism>
<dbReference type="Pfam" id="PF05553">
    <property type="entry name" value="DUF761"/>
    <property type="match status" value="1"/>
</dbReference>
<dbReference type="PANTHER" id="PTHR36378">
    <property type="entry name" value="COTTON FIBER PROTEIN"/>
    <property type="match status" value="1"/>
</dbReference>
<proteinExistence type="predicted"/>
<evidence type="ECO:0000313" key="2">
    <source>
        <dbReference type="Proteomes" id="UP001163823"/>
    </source>
</evidence>
<dbReference type="KEGG" id="qsa:O6P43_007224"/>
<dbReference type="AlphaFoldDB" id="A0AAD7QA94"/>
<dbReference type="EMBL" id="JARAOO010000003">
    <property type="protein sequence ID" value="KAJ7977627.1"/>
    <property type="molecule type" value="Genomic_DNA"/>
</dbReference>
<comment type="caution">
    <text evidence="1">The sequence shown here is derived from an EMBL/GenBank/DDBJ whole genome shotgun (WGS) entry which is preliminary data.</text>
</comment>
<keyword evidence="2" id="KW-1185">Reference proteome</keyword>
<protein>
    <submittedName>
        <fullName evidence="1">Cotton fiber protein</fullName>
    </submittedName>
</protein>
<dbReference type="PANTHER" id="PTHR36378:SF1">
    <property type="entry name" value="COTTON FIBER PROTEIN"/>
    <property type="match status" value="1"/>
</dbReference>
<name>A0AAD7QA94_QUISA</name>
<dbReference type="Proteomes" id="UP001163823">
    <property type="component" value="Chromosome 3"/>
</dbReference>
<gene>
    <name evidence="1" type="ORF">O6P43_007224</name>
</gene>
<accession>A0AAD7QA94</accession>
<sequence length="216" mass="24603">MLMEEHHADKFINNVEVPTGPQELAMPAAEEIINIINTPNQQNKSSLKKKKKRGAMHMLKVALFMLRRRSKKSKSLPVEVASKGTWKRLLGTMRPLHLQSNRSDPSPPLNHDHDHVTIMDHHDDDVSVYTTPRSPAESPEASMSRYASAVNLQELDNGGNDDVITVEDVTYDLNDGDEMIDAKAEEFIAHFYQQMRLQRLDSADRCYQERIQRSIG</sequence>
<dbReference type="InterPro" id="IPR008480">
    <property type="entry name" value="DUF761_pln"/>
</dbReference>
<evidence type="ECO:0000313" key="1">
    <source>
        <dbReference type="EMBL" id="KAJ7977627.1"/>
    </source>
</evidence>